<evidence type="ECO:0000256" key="5">
    <source>
        <dbReference type="SAM" id="Phobius"/>
    </source>
</evidence>
<gene>
    <name evidence="7" type="ORF">SAMN05216574_1183</name>
</gene>
<evidence type="ECO:0000313" key="7">
    <source>
        <dbReference type="EMBL" id="SFF58053.1"/>
    </source>
</evidence>
<dbReference type="STRING" id="1798228.SAMN05216574_1183"/>
<comment type="subcellular location">
    <subcellularLocation>
        <location evidence="1">Membrane</location>
        <topology evidence="1">Multi-pass membrane protein</topology>
    </subcellularLocation>
</comment>
<dbReference type="Pfam" id="PF04138">
    <property type="entry name" value="GtrA_DPMS_TM"/>
    <property type="match status" value="1"/>
</dbReference>
<feature type="transmembrane region" description="Helical" evidence="5">
    <location>
        <begin position="143"/>
        <end position="167"/>
    </location>
</feature>
<dbReference type="Proteomes" id="UP000198589">
    <property type="component" value="Unassembled WGS sequence"/>
</dbReference>
<dbReference type="RefSeq" id="WP_254791079.1">
    <property type="nucleotide sequence ID" value="NZ_FOND01000018.1"/>
</dbReference>
<dbReference type="EMBL" id="FOND01000018">
    <property type="protein sequence ID" value="SFF58053.1"/>
    <property type="molecule type" value="Genomic_DNA"/>
</dbReference>
<keyword evidence="8" id="KW-1185">Reference proteome</keyword>
<name>A0A1I2JVC2_9ACTN</name>
<evidence type="ECO:0000259" key="6">
    <source>
        <dbReference type="Pfam" id="PF04138"/>
    </source>
</evidence>
<reference evidence="8" key="1">
    <citation type="submission" date="2016-10" db="EMBL/GenBank/DDBJ databases">
        <authorList>
            <person name="Varghese N."/>
            <person name="Submissions S."/>
        </authorList>
    </citation>
    <scope>NUCLEOTIDE SEQUENCE [LARGE SCALE GENOMIC DNA]</scope>
    <source>
        <strain evidence="8">DSM 46838</strain>
    </source>
</reference>
<proteinExistence type="predicted"/>
<dbReference type="GO" id="GO:0016020">
    <property type="term" value="C:membrane"/>
    <property type="evidence" value="ECO:0007669"/>
    <property type="project" value="UniProtKB-SubCell"/>
</dbReference>
<keyword evidence="3 5" id="KW-1133">Transmembrane helix</keyword>
<feature type="transmembrane region" description="Helical" evidence="5">
    <location>
        <begin position="76"/>
        <end position="93"/>
    </location>
</feature>
<feature type="transmembrane region" description="Helical" evidence="5">
    <location>
        <begin position="49"/>
        <end position="70"/>
    </location>
</feature>
<evidence type="ECO:0000256" key="3">
    <source>
        <dbReference type="ARBA" id="ARBA00022989"/>
    </source>
</evidence>
<sequence>MTCPALLRRRQEAATGSEGDVAQGPLQPVAEVAHVASERLRRDDTLGQFVRFVLVGGSSTALYALLFLGLESLGYLAAHIVATVASSILANELHRRTTFHADERVGWLAAQVEAGGVSLFGLVTTSVALGWLDASVGAAHPVLQILLVVTVTGLIGLIRFVALRWIFRPTGAPAQ</sequence>
<keyword evidence="4 5" id="KW-0472">Membrane</keyword>
<evidence type="ECO:0000313" key="8">
    <source>
        <dbReference type="Proteomes" id="UP000198589"/>
    </source>
</evidence>
<evidence type="ECO:0000256" key="4">
    <source>
        <dbReference type="ARBA" id="ARBA00023136"/>
    </source>
</evidence>
<organism evidence="7 8">
    <name type="scientific">Blastococcus tunisiensis</name>
    <dbReference type="NCBI Taxonomy" id="1798228"/>
    <lineage>
        <taxon>Bacteria</taxon>
        <taxon>Bacillati</taxon>
        <taxon>Actinomycetota</taxon>
        <taxon>Actinomycetes</taxon>
        <taxon>Geodermatophilales</taxon>
        <taxon>Geodermatophilaceae</taxon>
        <taxon>Blastococcus</taxon>
    </lineage>
</organism>
<evidence type="ECO:0000256" key="2">
    <source>
        <dbReference type="ARBA" id="ARBA00022692"/>
    </source>
</evidence>
<dbReference type="GO" id="GO:0000271">
    <property type="term" value="P:polysaccharide biosynthetic process"/>
    <property type="evidence" value="ECO:0007669"/>
    <property type="project" value="InterPro"/>
</dbReference>
<dbReference type="InterPro" id="IPR007267">
    <property type="entry name" value="GtrA_DPMS_TM"/>
</dbReference>
<accession>A0A1I2JVC2</accession>
<keyword evidence="2 5" id="KW-0812">Transmembrane</keyword>
<evidence type="ECO:0000256" key="1">
    <source>
        <dbReference type="ARBA" id="ARBA00004141"/>
    </source>
</evidence>
<feature type="domain" description="GtrA/DPMS transmembrane" evidence="6">
    <location>
        <begin position="51"/>
        <end position="166"/>
    </location>
</feature>
<protein>
    <submittedName>
        <fullName evidence="7">Putative flippase GtrA (Transmembrane translocase of bactoprenol-linked glucose)</fullName>
    </submittedName>
</protein>
<dbReference type="AlphaFoldDB" id="A0A1I2JVC2"/>
<feature type="transmembrane region" description="Helical" evidence="5">
    <location>
        <begin position="105"/>
        <end position="131"/>
    </location>
</feature>